<dbReference type="RefSeq" id="WP_078685674.1">
    <property type="nucleotide sequence ID" value="NZ_FUYA01000008.1"/>
</dbReference>
<sequence>MTIMTPENYQSSGDSIEVRCPVCGEKLAVPFVACKRYSDICLSCSSRYSIHIFQDGMIVVE</sequence>
<gene>
    <name evidence="1" type="ORF">SAMN02745702_02395</name>
</gene>
<protein>
    <submittedName>
        <fullName evidence="1">Uncharacterized protein</fullName>
    </submittedName>
</protein>
<dbReference type="EMBL" id="FUYA01000008">
    <property type="protein sequence ID" value="SKA77921.1"/>
    <property type="molecule type" value="Genomic_DNA"/>
</dbReference>
<dbReference type="AlphaFoldDB" id="A0A1T4WMS5"/>
<reference evidence="1 2" key="1">
    <citation type="submission" date="2017-02" db="EMBL/GenBank/DDBJ databases">
        <authorList>
            <person name="Peterson S.W."/>
        </authorList>
    </citation>
    <scope>NUCLEOTIDE SEQUENCE [LARGE SCALE GENOMIC DNA]</scope>
    <source>
        <strain evidence="1 2">DSM 18034</strain>
    </source>
</reference>
<evidence type="ECO:0000313" key="1">
    <source>
        <dbReference type="EMBL" id="SKA77921.1"/>
    </source>
</evidence>
<evidence type="ECO:0000313" key="2">
    <source>
        <dbReference type="Proteomes" id="UP000189733"/>
    </source>
</evidence>
<name>A0A1T4WMS5_9BACT</name>
<dbReference type="STRING" id="1121442.SAMN02745702_02395"/>
<proteinExistence type="predicted"/>
<dbReference type="Proteomes" id="UP000189733">
    <property type="component" value="Unassembled WGS sequence"/>
</dbReference>
<accession>A0A1T4WMS5</accession>
<keyword evidence="2" id="KW-1185">Reference proteome</keyword>
<organism evidence="1 2">
    <name type="scientific">Desulfobaculum bizertense DSM 18034</name>
    <dbReference type="NCBI Taxonomy" id="1121442"/>
    <lineage>
        <taxon>Bacteria</taxon>
        <taxon>Pseudomonadati</taxon>
        <taxon>Thermodesulfobacteriota</taxon>
        <taxon>Desulfovibrionia</taxon>
        <taxon>Desulfovibrionales</taxon>
        <taxon>Desulfovibrionaceae</taxon>
        <taxon>Desulfobaculum</taxon>
    </lineage>
</organism>